<gene>
    <name evidence="2" type="ORF">UX13_C0020G0007</name>
</gene>
<feature type="non-terminal residue" evidence="2">
    <location>
        <position position="1"/>
    </location>
</feature>
<evidence type="ECO:0000313" key="3">
    <source>
        <dbReference type="Proteomes" id="UP000034329"/>
    </source>
</evidence>
<protein>
    <recommendedName>
        <fullName evidence="4">Glycosyl transferase family 39</fullName>
    </recommendedName>
</protein>
<keyword evidence="1" id="KW-0812">Transmembrane</keyword>
<name>A0A0G1QNC4_9BACT</name>
<organism evidence="2 3">
    <name type="scientific">Candidatus Woesebacteria bacterium GW2011_GWB1_45_5</name>
    <dbReference type="NCBI Taxonomy" id="1618581"/>
    <lineage>
        <taxon>Bacteria</taxon>
        <taxon>Candidatus Woeseibacteriota</taxon>
    </lineage>
</organism>
<feature type="transmembrane region" description="Helical" evidence="1">
    <location>
        <begin position="7"/>
        <end position="25"/>
    </location>
</feature>
<keyword evidence="1" id="KW-0472">Membrane</keyword>
<dbReference type="Proteomes" id="UP000034329">
    <property type="component" value="Unassembled WGS sequence"/>
</dbReference>
<proteinExistence type="predicted"/>
<feature type="transmembrane region" description="Helical" evidence="1">
    <location>
        <begin position="115"/>
        <end position="132"/>
    </location>
</feature>
<sequence length="193" mass="22422">SKNWFKNFSQLAFGFLPFLLFNFHYNYVRFGVFWDRAYFILPHILGELDKPWFAKGVTNIAYIPDNLRAMFWSFPKILKGPPYIQPSWAGLSIWITTPALFYSLFAPFREKIVKFAWLAVLPIFLVVASHGGTGWAQFGYRFAVDFYPFLVLLTIKAAAGSGLKWHHWLLLAIGIIVNLWGVLWINKFGWVSF</sequence>
<dbReference type="AlphaFoldDB" id="A0A0G1QNC4"/>
<comment type="caution">
    <text evidence="2">The sequence shown here is derived from an EMBL/GenBank/DDBJ whole genome shotgun (WGS) entry which is preliminary data.</text>
</comment>
<feature type="transmembrane region" description="Helical" evidence="1">
    <location>
        <begin position="88"/>
        <end position="108"/>
    </location>
</feature>
<evidence type="ECO:0000256" key="1">
    <source>
        <dbReference type="SAM" id="Phobius"/>
    </source>
</evidence>
<reference evidence="2 3" key="1">
    <citation type="journal article" date="2015" name="Nature">
        <title>rRNA introns, odd ribosomes, and small enigmatic genomes across a large radiation of phyla.</title>
        <authorList>
            <person name="Brown C.T."/>
            <person name="Hug L.A."/>
            <person name="Thomas B.C."/>
            <person name="Sharon I."/>
            <person name="Castelle C.J."/>
            <person name="Singh A."/>
            <person name="Wilkins M.J."/>
            <person name="Williams K.H."/>
            <person name="Banfield J.F."/>
        </authorList>
    </citation>
    <scope>NUCLEOTIDE SEQUENCE [LARGE SCALE GENOMIC DNA]</scope>
</reference>
<accession>A0A0G1QNC4</accession>
<evidence type="ECO:0008006" key="4">
    <source>
        <dbReference type="Google" id="ProtNLM"/>
    </source>
</evidence>
<feature type="transmembrane region" description="Helical" evidence="1">
    <location>
        <begin position="167"/>
        <end position="185"/>
    </location>
</feature>
<keyword evidence="1" id="KW-1133">Transmembrane helix</keyword>
<dbReference type="EMBL" id="LCLA01000020">
    <property type="protein sequence ID" value="KKU10115.1"/>
    <property type="molecule type" value="Genomic_DNA"/>
</dbReference>
<evidence type="ECO:0000313" key="2">
    <source>
        <dbReference type="EMBL" id="KKU10115.1"/>
    </source>
</evidence>